<evidence type="ECO:0000256" key="6">
    <source>
        <dbReference type="ARBA" id="ARBA00023242"/>
    </source>
</evidence>
<evidence type="ECO:0000256" key="3">
    <source>
        <dbReference type="ARBA" id="ARBA00023054"/>
    </source>
</evidence>
<dbReference type="AlphaFoldDB" id="A0A803NA90"/>
<dbReference type="InterPro" id="IPR044822">
    <property type="entry name" value="Myb_DNA-bind_4"/>
</dbReference>
<keyword evidence="6" id="KW-0539">Nucleus</keyword>
<dbReference type="FunFam" id="1.10.10.60:FF:000104">
    <property type="entry name" value="trihelix transcription factor ASIL2"/>
    <property type="match status" value="1"/>
</dbReference>
<feature type="domain" description="Myb/SANT-like DNA-binding" evidence="8">
    <location>
        <begin position="35"/>
        <end position="124"/>
    </location>
</feature>
<dbReference type="Gene3D" id="1.10.10.60">
    <property type="entry name" value="Homeodomain-like"/>
    <property type="match status" value="1"/>
</dbReference>
<dbReference type="PANTHER" id="PTHR31307">
    <property type="entry name" value="TRIHELIX TRANSCRIPTION FACTOR ASIL2"/>
    <property type="match status" value="1"/>
</dbReference>
<feature type="compositionally biased region" description="Basic and acidic residues" evidence="7">
    <location>
        <begin position="190"/>
        <end position="204"/>
    </location>
</feature>
<dbReference type="InterPro" id="IPR044823">
    <property type="entry name" value="ASIL1/2-like"/>
</dbReference>
<name>A0A803NA90_CHEQI</name>
<accession>A0A803NA90</accession>
<evidence type="ECO:0000256" key="2">
    <source>
        <dbReference type="ARBA" id="ARBA00023015"/>
    </source>
</evidence>
<keyword evidence="5" id="KW-0804">Transcription</keyword>
<feature type="region of interest" description="Disordered" evidence="7">
    <location>
        <begin position="190"/>
        <end position="225"/>
    </location>
</feature>
<comment type="subcellular location">
    <subcellularLocation>
        <location evidence="1">Nucleus</location>
    </subcellularLocation>
</comment>
<dbReference type="GO" id="GO:0005634">
    <property type="term" value="C:nucleus"/>
    <property type="evidence" value="ECO:0007669"/>
    <property type="project" value="UniProtKB-SubCell"/>
</dbReference>
<dbReference type="EnsemblPlants" id="AUR62042889-RA">
    <property type="protein sequence ID" value="AUR62042889-RA:cds"/>
    <property type="gene ID" value="AUR62042889"/>
</dbReference>
<evidence type="ECO:0000259" key="8">
    <source>
        <dbReference type="Pfam" id="PF13837"/>
    </source>
</evidence>
<sequence>MATNADGISPSPALRPRPQPLPGTLTRASPVLREDCWSEDATHALIEAWGSHHLALNRGNLRQHQWLEVAAAVNSAGYRRRRTDIQCKNRIDTLKKKYKIEKSKTVDSSGGYVSPWPFFSRLDFLISGDGEKPLSSGRKISPDTPSTTTALTKFPVAPRSALKRKRPVPVDDSFFRQQFAAVIAAAAEVEAHESSEERERESSERTGTSSDSGGRERRDSRVEDEGFNNGCRQLAEAIMRFGEVYERVETVKQEQLIDLEKHRMQFTKDLEYQRMKLLMDTQLQLARIKRSKHSDDAAECIILLRELWNNDIDASEVHRVHLEINSILQLRTASSAVLTAKETWRYYCWFNMKLVLLTVTCSLCTKKKEKRCKSVLILHVLGYNANLLKTGKSVFLVHTAGDLQQNSDKFKDTNLVFRRRIAA</sequence>
<reference evidence="9" key="2">
    <citation type="submission" date="2021-03" db="UniProtKB">
        <authorList>
            <consortium name="EnsemblPlants"/>
        </authorList>
    </citation>
    <scope>IDENTIFICATION</scope>
</reference>
<evidence type="ECO:0000256" key="5">
    <source>
        <dbReference type="ARBA" id="ARBA00023163"/>
    </source>
</evidence>
<evidence type="ECO:0000256" key="7">
    <source>
        <dbReference type="SAM" id="MobiDB-lite"/>
    </source>
</evidence>
<protein>
    <recommendedName>
        <fullName evidence="8">Myb/SANT-like DNA-binding domain-containing protein</fullName>
    </recommendedName>
</protein>
<reference evidence="9" key="1">
    <citation type="journal article" date="2017" name="Nature">
        <title>The genome of Chenopodium quinoa.</title>
        <authorList>
            <person name="Jarvis D.E."/>
            <person name="Ho Y.S."/>
            <person name="Lightfoot D.J."/>
            <person name="Schmoeckel S.M."/>
            <person name="Li B."/>
            <person name="Borm T.J.A."/>
            <person name="Ohyanagi H."/>
            <person name="Mineta K."/>
            <person name="Michell C.T."/>
            <person name="Saber N."/>
            <person name="Kharbatia N.M."/>
            <person name="Rupper R.R."/>
            <person name="Sharp A.R."/>
            <person name="Dally N."/>
            <person name="Boughton B.A."/>
            <person name="Woo Y.H."/>
            <person name="Gao G."/>
            <person name="Schijlen E.G.W.M."/>
            <person name="Guo X."/>
            <person name="Momin A.A."/>
            <person name="Negrao S."/>
            <person name="Al-Babili S."/>
            <person name="Gehring C."/>
            <person name="Roessner U."/>
            <person name="Jung C."/>
            <person name="Murphy K."/>
            <person name="Arold S.T."/>
            <person name="Gojobori T."/>
            <person name="van der Linden C.G."/>
            <person name="van Loo E.N."/>
            <person name="Jellen E.N."/>
            <person name="Maughan P.J."/>
            <person name="Tester M."/>
        </authorList>
    </citation>
    <scope>NUCLEOTIDE SEQUENCE [LARGE SCALE GENOMIC DNA]</scope>
    <source>
        <strain evidence="9">cv. PI 614886</strain>
    </source>
</reference>
<evidence type="ECO:0000313" key="10">
    <source>
        <dbReference type="Proteomes" id="UP000596660"/>
    </source>
</evidence>
<keyword evidence="3" id="KW-0175">Coiled coil</keyword>
<dbReference type="GO" id="GO:0000976">
    <property type="term" value="F:transcription cis-regulatory region binding"/>
    <property type="evidence" value="ECO:0007669"/>
    <property type="project" value="TreeGrafter"/>
</dbReference>
<evidence type="ECO:0000313" key="9">
    <source>
        <dbReference type="EnsemblPlants" id="AUR62042889-RA:cds"/>
    </source>
</evidence>
<dbReference type="Gramene" id="AUR62042889-RA">
    <property type="protein sequence ID" value="AUR62042889-RA:cds"/>
    <property type="gene ID" value="AUR62042889"/>
</dbReference>
<keyword evidence="2" id="KW-0805">Transcription regulation</keyword>
<dbReference type="PANTHER" id="PTHR31307:SF50">
    <property type="entry name" value="SEQUENCE-SPECIFIC DNA BINDING TRANSCRIPTION FACTOR"/>
    <property type="match status" value="1"/>
</dbReference>
<organism evidence="9 10">
    <name type="scientific">Chenopodium quinoa</name>
    <name type="common">Quinoa</name>
    <dbReference type="NCBI Taxonomy" id="63459"/>
    <lineage>
        <taxon>Eukaryota</taxon>
        <taxon>Viridiplantae</taxon>
        <taxon>Streptophyta</taxon>
        <taxon>Embryophyta</taxon>
        <taxon>Tracheophyta</taxon>
        <taxon>Spermatophyta</taxon>
        <taxon>Magnoliopsida</taxon>
        <taxon>eudicotyledons</taxon>
        <taxon>Gunneridae</taxon>
        <taxon>Pentapetalae</taxon>
        <taxon>Caryophyllales</taxon>
        <taxon>Chenopodiaceae</taxon>
        <taxon>Chenopodioideae</taxon>
        <taxon>Atripliceae</taxon>
        <taxon>Chenopodium</taxon>
    </lineage>
</organism>
<dbReference type="Proteomes" id="UP000596660">
    <property type="component" value="Unplaced"/>
</dbReference>
<evidence type="ECO:0000256" key="4">
    <source>
        <dbReference type="ARBA" id="ARBA00023125"/>
    </source>
</evidence>
<keyword evidence="10" id="KW-1185">Reference proteome</keyword>
<feature type="compositionally biased region" description="Basic and acidic residues" evidence="7">
    <location>
        <begin position="213"/>
        <end position="224"/>
    </location>
</feature>
<feature type="region of interest" description="Disordered" evidence="7">
    <location>
        <begin position="1"/>
        <end position="23"/>
    </location>
</feature>
<dbReference type="Pfam" id="PF13837">
    <property type="entry name" value="Myb_DNA-bind_4"/>
    <property type="match status" value="1"/>
</dbReference>
<proteinExistence type="predicted"/>
<dbReference type="OMA" id="TAKETWR"/>
<evidence type="ECO:0000256" key="1">
    <source>
        <dbReference type="ARBA" id="ARBA00004123"/>
    </source>
</evidence>
<keyword evidence="4" id="KW-0238">DNA-binding</keyword>